<evidence type="ECO:0000313" key="7">
    <source>
        <dbReference type="Proteomes" id="UP000472271"/>
    </source>
</evidence>
<proteinExistence type="predicted"/>
<protein>
    <recommendedName>
        <fullName evidence="8">Apolipoprotein M</fullName>
    </recommendedName>
</protein>
<evidence type="ECO:0000256" key="4">
    <source>
        <dbReference type="ARBA" id="ARBA00023180"/>
    </source>
</evidence>
<evidence type="ECO:0008006" key="8">
    <source>
        <dbReference type="Google" id="ProtNLM"/>
    </source>
</evidence>
<evidence type="ECO:0000256" key="3">
    <source>
        <dbReference type="ARBA" id="ARBA00022729"/>
    </source>
</evidence>
<reference evidence="6" key="1">
    <citation type="submission" date="2019-06" db="EMBL/GenBank/DDBJ databases">
        <authorList>
            <consortium name="Wellcome Sanger Institute Data Sharing"/>
        </authorList>
    </citation>
    <scope>NUCLEOTIDE SEQUENCE [LARGE SCALE GENOMIC DNA]</scope>
</reference>
<evidence type="ECO:0000256" key="2">
    <source>
        <dbReference type="ARBA" id="ARBA00022525"/>
    </source>
</evidence>
<evidence type="ECO:0000256" key="1">
    <source>
        <dbReference type="ARBA" id="ARBA00004613"/>
    </source>
</evidence>
<reference evidence="6" key="3">
    <citation type="submission" date="2025-09" db="UniProtKB">
        <authorList>
            <consortium name="Ensembl"/>
        </authorList>
    </citation>
    <scope>IDENTIFICATION</scope>
</reference>
<dbReference type="PANTHER" id="PTHR11967:SF2">
    <property type="entry name" value="ALPHA-1-ACID GLYCOPROTEIN 1"/>
    <property type="match status" value="1"/>
</dbReference>
<keyword evidence="4" id="KW-0325">Glycoprotein</keyword>
<dbReference type="SUPFAM" id="SSF50814">
    <property type="entry name" value="Lipocalins"/>
    <property type="match status" value="1"/>
</dbReference>
<accession>A0A673CSH4</accession>
<organism evidence="6 7">
    <name type="scientific">Sphaeramia orbicularis</name>
    <name type="common">orbiculate cardinalfish</name>
    <dbReference type="NCBI Taxonomy" id="375764"/>
    <lineage>
        <taxon>Eukaryota</taxon>
        <taxon>Metazoa</taxon>
        <taxon>Chordata</taxon>
        <taxon>Craniata</taxon>
        <taxon>Vertebrata</taxon>
        <taxon>Euteleostomi</taxon>
        <taxon>Actinopterygii</taxon>
        <taxon>Neopterygii</taxon>
        <taxon>Teleostei</taxon>
        <taxon>Neoteleostei</taxon>
        <taxon>Acanthomorphata</taxon>
        <taxon>Gobiaria</taxon>
        <taxon>Kurtiformes</taxon>
        <taxon>Apogonoidei</taxon>
        <taxon>Apogonidae</taxon>
        <taxon>Apogoninae</taxon>
        <taxon>Sphaeramia</taxon>
    </lineage>
</organism>
<evidence type="ECO:0000256" key="5">
    <source>
        <dbReference type="SAM" id="SignalP"/>
    </source>
</evidence>
<keyword evidence="7" id="KW-1185">Reference proteome</keyword>
<evidence type="ECO:0000313" key="6">
    <source>
        <dbReference type="Ensembl" id="ENSSORP00005058606.1"/>
    </source>
</evidence>
<name>A0A673CSH4_9TELE</name>
<keyword evidence="3 5" id="KW-0732">Signal</keyword>
<sequence length="184" mass="20970">MLSLFSLLFFCFMSVSRSFPVCEKLVGPADQLDPGHFEGSWAFVAGSLSHTASMEALRLRDSITVYFSNSSDSFTYTQINRFGDQCQYLPYNISAEGSTFTFDVENRFSLNASFLYTTCPDCAVMKWVVKSKRRVSVDLYLLSRRRQLSHEEMAEFEAQLSCFQLPPPVIMDPAKELCPEQQEN</sequence>
<comment type="subcellular location">
    <subcellularLocation>
        <location evidence="1">Secreted</location>
    </subcellularLocation>
</comment>
<reference evidence="6" key="2">
    <citation type="submission" date="2025-08" db="UniProtKB">
        <authorList>
            <consortium name="Ensembl"/>
        </authorList>
    </citation>
    <scope>IDENTIFICATION</scope>
</reference>
<dbReference type="Ensembl" id="ENSSORT00005059933.1">
    <property type="protein sequence ID" value="ENSSORP00005058606.1"/>
    <property type="gene ID" value="ENSSORG00005025851.1"/>
</dbReference>
<dbReference type="InParanoid" id="A0A673CSH4"/>
<keyword evidence="2" id="KW-0964">Secreted</keyword>
<dbReference type="AlphaFoldDB" id="A0A673CSH4"/>
<feature type="signal peptide" evidence="5">
    <location>
        <begin position="1"/>
        <end position="18"/>
    </location>
</feature>
<feature type="chain" id="PRO_5025572060" description="Apolipoprotein M" evidence="5">
    <location>
        <begin position="19"/>
        <end position="184"/>
    </location>
</feature>
<dbReference type="GO" id="GO:0005576">
    <property type="term" value="C:extracellular region"/>
    <property type="evidence" value="ECO:0007669"/>
    <property type="project" value="UniProtKB-SubCell"/>
</dbReference>
<dbReference type="PANTHER" id="PTHR11967">
    <property type="entry name" value="ALPHA-1-ACID GLYCOPROTEIN"/>
    <property type="match status" value="1"/>
</dbReference>
<dbReference type="InterPro" id="IPR012674">
    <property type="entry name" value="Calycin"/>
</dbReference>
<dbReference type="Gene3D" id="2.40.128.20">
    <property type="match status" value="1"/>
</dbReference>
<dbReference type="Proteomes" id="UP000472271">
    <property type="component" value="Chromosome 1"/>
</dbReference>